<dbReference type="KEGG" id="hfv:R50_2539"/>
<dbReference type="AlphaFoldDB" id="A0A6F8ZJH5"/>
<gene>
    <name evidence="1" type="ORF">R50_2539</name>
</gene>
<evidence type="ECO:0000313" key="1">
    <source>
        <dbReference type="EMBL" id="CAB1130031.1"/>
    </source>
</evidence>
<dbReference type="EMBL" id="LR778114">
    <property type="protein sequence ID" value="CAB1130031.1"/>
    <property type="molecule type" value="Genomic_DNA"/>
</dbReference>
<sequence length="213" mass="22343">MWFAKWFAFSPYRNPGRILRPRTWAAALAAAVLSAGVEVLLAGGVRHPARAVRPAPPHPAPALTAPVAVYGGTALRRVIWAGTVVYIPAGSALSRGRSPYRWWSALGATTAVSLSVYTRLPEPGLLTRPLALTRLVAGSAVTVCRLGPGAAAYADRPPGSHIYGAVRVLDGRVYNLTLLAPPGSTGLADWLLGHWTLPGGRLLLPAGSRVPAP</sequence>
<evidence type="ECO:0000313" key="2">
    <source>
        <dbReference type="Proteomes" id="UP000503399"/>
    </source>
</evidence>
<protein>
    <submittedName>
        <fullName evidence="1">Uncharacterized protein</fullName>
    </submittedName>
</protein>
<dbReference type="Proteomes" id="UP000503399">
    <property type="component" value="Chromosome"/>
</dbReference>
<keyword evidence="2" id="KW-1185">Reference proteome</keyword>
<accession>A0A6F8ZJH5</accession>
<organism evidence="1 2">
    <name type="scientific">Candidatus Hydrogenisulfobacillus filiaventi</name>
    <dbReference type="NCBI Taxonomy" id="2707344"/>
    <lineage>
        <taxon>Bacteria</taxon>
        <taxon>Bacillati</taxon>
        <taxon>Bacillota</taxon>
        <taxon>Clostridia</taxon>
        <taxon>Eubacteriales</taxon>
        <taxon>Clostridiales Family XVII. Incertae Sedis</taxon>
        <taxon>Candidatus Hydrogenisulfobacillus</taxon>
    </lineage>
</organism>
<reference evidence="1 2" key="1">
    <citation type="submission" date="2020-02" db="EMBL/GenBank/DDBJ databases">
        <authorList>
            <person name="Hogendoorn C."/>
        </authorList>
    </citation>
    <scope>NUCLEOTIDE SEQUENCE [LARGE SCALE GENOMIC DNA]</scope>
    <source>
        <strain evidence="1">R501</strain>
    </source>
</reference>
<proteinExistence type="predicted"/>
<name>A0A6F8ZJH5_9FIRM</name>